<sequence length="134" mass="14959">MNQRCQQPEGKLPLSYPKPTAQVEPYVQALGLEDALKFIKAFGGTEIYIAVQPKSRSQVVEVVGYAKARILASVAETLPRRVPLAKQWRARVYASKGLRNAEIARMLGVTDETVRAYLRNNGPPTDPNQFDLFD</sequence>
<evidence type="ECO:0000313" key="2">
    <source>
        <dbReference type="Proteomes" id="UP000013243"/>
    </source>
</evidence>
<accession>A0A1B0ZZZ5</accession>
<dbReference type="KEGG" id="rmb:K529_003970"/>
<name>A0A1B0ZZZ5_9RHOB</name>
<reference evidence="1 2" key="1">
    <citation type="journal article" date="2016" name="ISME J.">
        <title>Global occurrence and heterogeneity of the Roseobacter-clade species Ruegeria mobilis.</title>
        <authorList>
            <person name="Sonnenschein E."/>
            <person name="Gram L."/>
        </authorList>
    </citation>
    <scope>NUCLEOTIDE SEQUENCE [LARGE SCALE GENOMIC DNA]</scope>
    <source>
        <strain evidence="1 2">F1926</strain>
    </source>
</reference>
<evidence type="ECO:0000313" key="1">
    <source>
        <dbReference type="EMBL" id="ANP39914.1"/>
    </source>
</evidence>
<gene>
    <name evidence="1" type="ORF">K529_003970</name>
</gene>
<dbReference type="OrthoDB" id="7860387at2"/>
<dbReference type="GeneID" id="28248960"/>
<dbReference type="EMBL" id="CP015230">
    <property type="protein sequence ID" value="ANP39914.1"/>
    <property type="molecule type" value="Genomic_DNA"/>
</dbReference>
<dbReference type="InterPro" id="IPR036388">
    <property type="entry name" value="WH-like_DNA-bd_sf"/>
</dbReference>
<organism evidence="1 2">
    <name type="scientific">Tritonibacter mobilis F1926</name>
    <dbReference type="NCBI Taxonomy" id="1265309"/>
    <lineage>
        <taxon>Bacteria</taxon>
        <taxon>Pseudomonadati</taxon>
        <taxon>Pseudomonadota</taxon>
        <taxon>Alphaproteobacteria</taxon>
        <taxon>Rhodobacterales</taxon>
        <taxon>Paracoccaceae</taxon>
        <taxon>Tritonibacter</taxon>
    </lineage>
</organism>
<dbReference type="RefSeq" id="WP_005615254.1">
    <property type="nucleotide sequence ID" value="NZ_CP015230.1"/>
</dbReference>
<dbReference type="AlphaFoldDB" id="A0A1B0ZZZ5"/>
<protein>
    <submittedName>
        <fullName evidence="1">Uncharacterized protein</fullName>
    </submittedName>
</protein>
<dbReference type="Gene3D" id="1.10.10.10">
    <property type="entry name" value="Winged helix-like DNA-binding domain superfamily/Winged helix DNA-binding domain"/>
    <property type="match status" value="1"/>
</dbReference>
<proteinExistence type="predicted"/>
<dbReference type="Proteomes" id="UP000013243">
    <property type="component" value="Chromosome"/>
</dbReference>
<dbReference type="STRING" id="1265309.K529_003970"/>